<dbReference type="Pfam" id="PF14257">
    <property type="entry name" value="DUF4349"/>
    <property type="match status" value="1"/>
</dbReference>
<feature type="transmembrane region" description="Helical" evidence="2">
    <location>
        <begin position="248"/>
        <end position="270"/>
    </location>
</feature>
<proteinExistence type="predicted"/>
<name>A0ABU2YMY1_9FLAO</name>
<sequence length="283" mass="33115">MKRLKRLFFWLILIFIVLYIFRLAYGYTKTFDDTTYETAFFENISSSKRNYASKKYKVQSNNVNQTAIKVDQKYEKIAEIKTKSSSFEQEEASSRKTIEQFNALIQFEQKSGNKGYRKLNLVVGVPPENFDSLYNKLIKIGKVQAKQITKKDKTNEYKELNAKKQSLEKIRNSLIDLKSKGGKIEEYMGLENRILEIEQQLQGLGVSLGDFDDENEFCTVQFSLLEGKEVKIGLMQRMKVALEWTVSMYLQIITILFFITLFAYLILLVIDKLQLFERILNKK</sequence>
<evidence type="ECO:0000256" key="2">
    <source>
        <dbReference type="SAM" id="Phobius"/>
    </source>
</evidence>
<keyword evidence="5" id="KW-1185">Reference proteome</keyword>
<gene>
    <name evidence="4" type="ORF">RM697_10955</name>
</gene>
<keyword evidence="2" id="KW-1133">Transmembrane helix</keyword>
<dbReference type="InterPro" id="IPR025645">
    <property type="entry name" value="DUF4349"/>
</dbReference>
<feature type="coiled-coil region" evidence="1">
    <location>
        <begin position="143"/>
        <end position="180"/>
    </location>
</feature>
<evidence type="ECO:0000313" key="4">
    <source>
        <dbReference type="EMBL" id="MDT0559172.1"/>
    </source>
</evidence>
<accession>A0ABU2YMY1</accession>
<feature type="domain" description="DUF4349" evidence="3">
    <location>
        <begin position="78"/>
        <end position="268"/>
    </location>
</feature>
<dbReference type="Proteomes" id="UP001259492">
    <property type="component" value="Unassembled WGS sequence"/>
</dbReference>
<comment type="caution">
    <text evidence="4">The sequence shown here is derived from an EMBL/GenBank/DDBJ whole genome shotgun (WGS) entry which is preliminary data.</text>
</comment>
<reference evidence="4 5" key="1">
    <citation type="submission" date="2023-09" db="EMBL/GenBank/DDBJ databases">
        <authorList>
            <person name="Rey-Velasco X."/>
        </authorList>
    </citation>
    <scope>NUCLEOTIDE SEQUENCE [LARGE SCALE GENOMIC DNA]</scope>
    <source>
        <strain evidence="4 5">W332</strain>
    </source>
</reference>
<evidence type="ECO:0000313" key="5">
    <source>
        <dbReference type="Proteomes" id="UP001259492"/>
    </source>
</evidence>
<dbReference type="RefSeq" id="WP_311427938.1">
    <property type="nucleotide sequence ID" value="NZ_JAVRIA010000006.1"/>
</dbReference>
<keyword evidence="2" id="KW-0812">Transmembrane</keyword>
<keyword evidence="1" id="KW-0175">Coiled coil</keyword>
<keyword evidence="2" id="KW-0472">Membrane</keyword>
<protein>
    <submittedName>
        <fullName evidence="4">DUF4349 domain-containing protein</fullName>
    </submittedName>
</protein>
<organism evidence="4 5">
    <name type="scientific">Microcosmobacter mediterraneus</name>
    <dbReference type="NCBI Taxonomy" id="3075607"/>
    <lineage>
        <taxon>Bacteria</taxon>
        <taxon>Pseudomonadati</taxon>
        <taxon>Bacteroidota</taxon>
        <taxon>Flavobacteriia</taxon>
        <taxon>Flavobacteriales</taxon>
        <taxon>Flavobacteriaceae</taxon>
        <taxon>Microcosmobacter</taxon>
    </lineage>
</organism>
<dbReference type="EMBL" id="JAVRIA010000006">
    <property type="protein sequence ID" value="MDT0559172.1"/>
    <property type="molecule type" value="Genomic_DNA"/>
</dbReference>
<evidence type="ECO:0000256" key="1">
    <source>
        <dbReference type="SAM" id="Coils"/>
    </source>
</evidence>
<evidence type="ECO:0000259" key="3">
    <source>
        <dbReference type="Pfam" id="PF14257"/>
    </source>
</evidence>